<sequence length="61" mass="6978">MDFVMIRITSPRTLDAVQWGKELTRAMVQMQRRSVSHEDVYINRDSTVLTIGPEAKYGHAA</sequence>
<dbReference type="EMBL" id="MT141923">
    <property type="protein sequence ID" value="QJA72093.1"/>
    <property type="molecule type" value="Genomic_DNA"/>
</dbReference>
<dbReference type="AlphaFoldDB" id="A0A6M3JQ83"/>
<gene>
    <name evidence="1" type="ORF">MM415A02929_0015</name>
</gene>
<accession>A0A6M3JQ83</accession>
<protein>
    <submittedName>
        <fullName evidence="1">Uncharacterized protein</fullName>
    </submittedName>
</protein>
<organism evidence="1">
    <name type="scientific">viral metagenome</name>
    <dbReference type="NCBI Taxonomy" id="1070528"/>
    <lineage>
        <taxon>unclassified sequences</taxon>
        <taxon>metagenomes</taxon>
        <taxon>organismal metagenomes</taxon>
    </lineage>
</organism>
<name>A0A6M3JQ83_9ZZZZ</name>
<evidence type="ECO:0000313" key="1">
    <source>
        <dbReference type="EMBL" id="QJA72093.1"/>
    </source>
</evidence>
<reference evidence="1" key="1">
    <citation type="submission" date="2020-03" db="EMBL/GenBank/DDBJ databases">
        <title>The deep terrestrial virosphere.</title>
        <authorList>
            <person name="Holmfeldt K."/>
            <person name="Nilsson E."/>
            <person name="Simone D."/>
            <person name="Lopez-Fernandez M."/>
            <person name="Wu X."/>
            <person name="de Brujin I."/>
            <person name="Lundin D."/>
            <person name="Andersson A."/>
            <person name="Bertilsson S."/>
            <person name="Dopson M."/>
        </authorList>
    </citation>
    <scope>NUCLEOTIDE SEQUENCE</scope>
    <source>
        <strain evidence="1">MM415A02929</strain>
    </source>
</reference>
<proteinExistence type="predicted"/>